<dbReference type="Proteomes" id="UP000823786">
    <property type="component" value="Unassembled WGS sequence"/>
</dbReference>
<organism evidence="1 2">
    <name type="scientific">Rhizobium herbae</name>
    <dbReference type="NCBI Taxonomy" id="508661"/>
    <lineage>
        <taxon>Bacteria</taxon>
        <taxon>Pseudomonadati</taxon>
        <taxon>Pseudomonadota</taxon>
        <taxon>Alphaproteobacteria</taxon>
        <taxon>Hyphomicrobiales</taxon>
        <taxon>Rhizobiaceae</taxon>
        <taxon>Rhizobium/Agrobacterium group</taxon>
        <taxon>Rhizobium</taxon>
    </lineage>
</organism>
<sequence length="96" mass="10248">MAATATADVSAAEQPTADAMQSDLQTAYACKDIDGRKVWKGGLAYYIQSFVYDGQTVDDATDMATDAVLPEDNSPETMREFEQACLTMAPSALNGN</sequence>
<name>A0ABS4ENG1_9HYPH</name>
<evidence type="ECO:0000313" key="2">
    <source>
        <dbReference type="Proteomes" id="UP000823786"/>
    </source>
</evidence>
<keyword evidence="2" id="KW-1185">Reference proteome</keyword>
<comment type="caution">
    <text evidence="1">The sequence shown here is derived from an EMBL/GenBank/DDBJ whole genome shotgun (WGS) entry which is preliminary data.</text>
</comment>
<dbReference type="EMBL" id="JAGGJV010000005">
    <property type="protein sequence ID" value="MBP1859475.1"/>
    <property type="molecule type" value="Genomic_DNA"/>
</dbReference>
<reference evidence="1 2" key="1">
    <citation type="submission" date="2021-03" db="EMBL/GenBank/DDBJ databases">
        <title>Genomic Encyclopedia of Type Strains, Phase IV (KMG-IV): sequencing the most valuable type-strain genomes for metagenomic binning, comparative biology and taxonomic classification.</title>
        <authorList>
            <person name="Goeker M."/>
        </authorList>
    </citation>
    <scope>NUCLEOTIDE SEQUENCE [LARGE SCALE GENOMIC DNA]</scope>
    <source>
        <strain evidence="1 2">DSM 26427</strain>
    </source>
</reference>
<dbReference type="RefSeq" id="WP_209853527.1">
    <property type="nucleotide sequence ID" value="NZ_JAGGJV010000005.1"/>
</dbReference>
<evidence type="ECO:0000313" key="1">
    <source>
        <dbReference type="EMBL" id="MBP1859475.1"/>
    </source>
</evidence>
<proteinExistence type="predicted"/>
<accession>A0ABS4ENG1</accession>
<protein>
    <submittedName>
        <fullName evidence="1">Uncharacterized protein</fullName>
    </submittedName>
</protein>
<gene>
    <name evidence="1" type="ORF">J2Z75_002992</name>
</gene>